<dbReference type="OrthoDB" id="2382009at2"/>
<dbReference type="AlphaFoldDB" id="A0A3D8PL59"/>
<protein>
    <submittedName>
        <fullName evidence="1">DUF3243 domain-containing protein</fullName>
    </submittedName>
</protein>
<organism evidence="1 2">
    <name type="scientific">Oceanobacillus chungangensis</name>
    <dbReference type="NCBI Taxonomy" id="1229152"/>
    <lineage>
        <taxon>Bacteria</taxon>
        <taxon>Bacillati</taxon>
        <taxon>Bacillota</taxon>
        <taxon>Bacilli</taxon>
        <taxon>Bacillales</taxon>
        <taxon>Bacillaceae</taxon>
        <taxon>Oceanobacillus</taxon>
    </lineage>
</organism>
<accession>A0A3D8PL59</accession>
<evidence type="ECO:0000313" key="1">
    <source>
        <dbReference type="EMBL" id="RDW15989.1"/>
    </source>
</evidence>
<gene>
    <name evidence="1" type="ORF">CWR45_15965</name>
</gene>
<name>A0A3D8PL59_9BACI</name>
<comment type="caution">
    <text evidence="1">The sequence shown here is derived from an EMBL/GenBank/DDBJ whole genome shotgun (WGS) entry which is preliminary data.</text>
</comment>
<dbReference type="InterPro" id="IPR021637">
    <property type="entry name" value="DUF3243"/>
</dbReference>
<dbReference type="PIRSF" id="PIRSF004764">
    <property type="entry name" value="YmfJ"/>
    <property type="match status" value="1"/>
</dbReference>
<dbReference type="Gene3D" id="1.10.760.20">
    <property type="entry name" value="Protein of unknown function DUF3243"/>
    <property type="match status" value="1"/>
</dbReference>
<keyword evidence="2" id="KW-1185">Reference proteome</keyword>
<sequence>MSVLDNFDTWKDFLGNRLQQAQNNGMDEGIMSTIAAEIGDYLAANVEPKNDEQRLLADLWHSADENQKQVLANTMINLVKNKNAH</sequence>
<dbReference type="Proteomes" id="UP000256520">
    <property type="component" value="Unassembled WGS sequence"/>
</dbReference>
<evidence type="ECO:0000313" key="2">
    <source>
        <dbReference type="Proteomes" id="UP000256520"/>
    </source>
</evidence>
<dbReference type="InterPro" id="IPR038292">
    <property type="entry name" value="YmfJ/YflH_sf"/>
</dbReference>
<dbReference type="RefSeq" id="WP_115750867.1">
    <property type="nucleotide sequence ID" value="NZ_PIOD01000021.1"/>
</dbReference>
<reference evidence="2" key="1">
    <citation type="submission" date="2017-11" db="EMBL/GenBank/DDBJ databases">
        <authorList>
            <person name="Zhu W."/>
        </authorList>
    </citation>
    <scope>NUCLEOTIDE SEQUENCE [LARGE SCALE GENOMIC DNA]</scope>
    <source>
        <strain evidence="2">CAU 1051</strain>
    </source>
</reference>
<dbReference type="InterPro" id="IPR024702">
    <property type="entry name" value="Uncharacterised_YmfJ"/>
</dbReference>
<proteinExistence type="predicted"/>
<dbReference type="Pfam" id="PF11588">
    <property type="entry name" value="DUF3243"/>
    <property type="match status" value="1"/>
</dbReference>
<dbReference type="EMBL" id="PIOD01000021">
    <property type="protein sequence ID" value="RDW15989.1"/>
    <property type="molecule type" value="Genomic_DNA"/>
</dbReference>